<feature type="region of interest" description="Disordered" evidence="1">
    <location>
        <begin position="219"/>
        <end position="238"/>
    </location>
</feature>
<proteinExistence type="predicted"/>
<dbReference type="RefSeq" id="XP_001612688.1">
    <property type="nucleotide sequence ID" value="XM_001612638.1"/>
</dbReference>
<dbReference type="InParanoid" id="A5KC97"/>
<keyword evidence="4" id="KW-1185">Reference proteome</keyword>
<feature type="transmembrane region" description="Helical" evidence="2">
    <location>
        <begin position="495"/>
        <end position="516"/>
    </location>
</feature>
<keyword evidence="2" id="KW-0472">Membrane</keyword>
<name>A5KC97_PLAVS</name>
<dbReference type="Pfam" id="PF05795">
    <property type="entry name" value="Plasmodium_Vir"/>
    <property type="match status" value="1"/>
</dbReference>
<dbReference type="KEGG" id="pvx:PVX_001645"/>
<keyword evidence="2" id="KW-0812">Transmembrane</keyword>
<organism evidence="3 4">
    <name type="scientific">Plasmodium vivax (strain Salvador I)</name>
    <dbReference type="NCBI Taxonomy" id="126793"/>
    <lineage>
        <taxon>Eukaryota</taxon>
        <taxon>Sar</taxon>
        <taxon>Alveolata</taxon>
        <taxon>Apicomplexa</taxon>
        <taxon>Aconoidasida</taxon>
        <taxon>Haemosporida</taxon>
        <taxon>Plasmodiidae</taxon>
        <taxon>Plasmodium</taxon>
        <taxon>Plasmodium (Plasmodium)</taxon>
    </lineage>
</organism>
<sequence length="529" mass="61712">MGNPEAATAPTTNKWDSVLKGLASHKIYEDFDKEDDRGNKYDDVCKIEIDGKIRYTEFREICNKFAKNLEDIFCNKYGEKTINYCILLEYWVYEQIKKIPKTGEKKNEIFFLTEKLKKVQYSIKKNCSENFECYDYYNDYFGDWKDEKELYEYFLNFDEIDSNIDKKEDVNENYKRYLKHILDLYKKKKKSGCCNIKYYHLCDHYFRCNPKYDPEVLLSKLGEPKGENPPSKSDKDGIDVSAEIGENKKYVDAYGKHIQPTRTDVVIPDVPLGWHKRKDKSKSRIQNVRCLMNYTAKNSKYALVSCYNFGKGYPDVEHIFRPTKEEDAFFSELKNKGKGHYDNLSSSVVYRKSFPEGSNKNERGATQPNITAVMPASIHGYSPLGQLIKEEQDEYTEEPQKSRAFTYRFAPTARSYLNEEEFNKIPCIYIKINENGTKECVKKEDLDKIKVFTDKELQNLGTEETVATSPATDSHADESLVFFETIGDSMFKTPMFRGATLAVLLAGMVFVFFIYYKVYNSYKMCAYIN</sequence>
<dbReference type="AlphaFoldDB" id="A5KC97"/>
<comment type="caution">
    <text evidence="3">The sequence shown here is derived from an EMBL/GenBank/DDBJ whole genome shotgun (WGS) entry which is preliminary data.</text>
</comment>
<dbReference type="OMA" id="CILLEYW"/>
<evidence type="ECO:0000256" key="1">
    <source>
        <dbReference type="SAM" id="MobiDB-lite"/>
    </source>
</evidence>
<evidence type="ECO:0000256" key="2">
    <source>
        <dbReference type="SAM" id="Phobius"/>
    </source>
</evidence>
<dbReference type="InterPro" id="IPR008780">
    <property type="entry name" value="Plasmodium_Vir"/>
</dbReference>
<evidence type="ECO:0000313" key="3">
    <source>
        <dbReference type="EMBL" id="EDL42961.1"/>
    </source>
</evidence>
<feature type="compositionally biased region" description="Basic and acidic residues" evidence="1">
    <location>
        <begin position="222"/>
        <end position="238"/>
    </location>
</feature>
<dbReference type="EMBL" id="AAKM01000021">
    <property type="protein sequence ID" value="EDL42961.1"/>
    <property type="molecule type" value="Genomic_DNA"/>
</dbReference>
<reference evidence="3 4" key="1">
    <citation type="journal article" date="2008" name="Nature">
        <title>Comparative genomics of the neglected human malaria parasite Plasmodium vivax.</title>
        <authorList>
            <person name="Carlton J.M."/>
            <person name="Adams J.H."/>
            <person name="Silva J.C."/>
            <person name="Bidwell S.L."/>
            <person name="Lorenzi H."/>
            <person name="Caler E."/>
            <person name="Crabtree J."/>
            <person name="Angiuoli S.V."/>
            <person name="Merino E.F."/>
            <person name="Amedeo P."/>
            <person name="Cheng Q."/>
            <person name="Coulson R.M."/>
            <person name="Crabb B.S."/>
            <person name="Del Portillo H.A."/>
            <person name="Essien K."/>
            <person name="Feldblyum T.V."/>
            <person name="Fernandez-Becerra C."/>
            <person name="Gilson P.R."/>
            <person name="Gueye A.H."/>
            <person name="Guo X."/>
            <person name="Kang'a S."/>
            <person name="Kooij T.W."/>
            <person name="Korsinczky M."/>
            <person name="Meyer E.V."/>
            <person name="Nene V."/>
            <person name="Paulsen I."/>
            <person name="White O."/>
            <person name="Ralph S.A."/>
            <person name="Ren Q."/>
            <person name="Sargeant T.J."/>
            <person name="Salzberg S.L."/>
            <person name="Stoeckert C.J."/>
            <person name="Sullivan S.A."/>
            <person name="Yamamoto M.M."/>
            <person name="Hoffman S.L."/>
            <person name="Wortman J.R."/>
            <person name="Gardner M.J."/>
            <person name="Galinski M.R."/>
            <person name="Barnwell J.W."/>
            <person name="Fraser-Liggett C.M."/>
        </authorList>
    </citation>
    <scope>NUCLEOTIDE SEQUENCE [LARGE SCALE GENOMIC DNA]</scope>
    <source>
        <strain evidence="3 4">Salvador I</strain>
    </source>
</reference>
<protein>
    <submittedName>
        <fullName evidence="3">Variable surface protein Vir12-related</fullName>
    </submittedName>
</protein>
<evidence type="ECO:0000313" key="4">
    <source>
        <dbReference type="Proteomes" id="UP000008333"/>
    </source>
</evidence>
<dbReference type="Proteomes" id="UP000008333">
    <property type="component" value="Unassembled WGS sequence"/>
</dbReference>
<keyword evidence="2" id="KW-1133">Transmembrane helix</keyword>
<gene>
    <name evidence="3" type="ORF">PVX_001645</name>
</gene>
<accession>A5KC97</accession>
<dbReference type="GeneID" id="5471935"/>